<dbReference type="EMBL" id="PEXV01000124">
    <property type="protein sequence ID" value="PIS41316.1"/>
    <property type="molecule type" value="Genomic_DNA"/>
</dbReference>
<proteinExistence type="predicted"/>
<name>A0A2H0YSA1_9BACT</name>
<evidence type="ECO:0000313" key="3">
    <source>
        <dbReference type="Proteomes" id="UP000228711"/>
    </source>
</evidence>
<protein>
    <submittedName>
        <fullName evidence="2">Uncharacterized protein</fullName>
    </submittedName>
</protein>
<organism evidence="2 3">
    <name type="scientific">Candidatus Kerfeldbacteria bacterium CG08_land_8_20_14_0_20_42_7</name>
    <dbReference type="NCBI Taxonomy" id="2014245"/>
    <lineage>
        <taxon>Bacteria</taxon>
        <taxon>Candidatus Kerfeldiibacteriota</taxon>
    </lineage>
</organism>
<accession>A0A2H0YSA1</accession>
<evidence type="ECO:0000313" key="2">
    <source>
        <dbReference type="EMBL" id="PIS41316.1"/>
    </source>
</evidence>
<keyword evidence="1" id="KW-0472">Membrane</keyword>
<keyword evidence="1" id="KW-1133">Transmembrane helix</keyword>
<comment type="caution">
    <text evidence="2">The sequence shown here is derived from an EMBL/GenBank/DDBJ whole genome shotgun (WGS) entry which is preliminary data.</text>
</comment>
<reference evidence="3" key="1">
    <citation type="submission" date="2017-09" db="EMBL/GenBank/DDBJ databases">
        <title>Depth-based differentiation of microbial function through sediment-hosted aquifers and enrichment of novel symbionts in the deep terrestrial subsurface.</title>
        <authorList>
            <person name="Probst A.J."/>
            <person name="Ladd B."/>
            <person name="Jarett J.K."/>
            <person name="Geller-Mcgrath D.E."/>
            <person name="Sieber C.M.K."/>
            <person name="Emerson J.B."/>
            <person name="Anantharaman K."/>
            <person name="Thomas B.C."/>
            <person name="Malmstrom R."/>
            <person name="Stieglmeier M."/>
            <person name="Klingl A."/>
            <person name="Woyke T."/>
            <person name="Ryan C.M."/>
            <person name="Banfield J.F."/>
        </authorList>
    </citation>
    <scope>NUCLEOTIDE SEQUENCE [LARGE SCALE GENOMIC DNA]</scope>
</reference>
<evidence type="ECO:0000256" key="1">
    <source>
        <dbReference type="SAM" id="Phobius"/>
    </source>
</evidence>
<sequence length="213" mass="23623">MKNYKIISLIIIVILVGAVLWLFLQDKTTTTSELNININQNTAISTDLFETSTNGINKTFTSQAYNFTFTTDFDFSYFVNPLVDQELASYTLTRPNSNMGLDQQRDTLNKFNTAAEDRIMIEVFTNDKNLSITDSSAVTAWQRDAMPGAGISGDASAHVFAHETAIEALLADGIDSFGRGLFFINDTYIVVVMSDDVPKDGLYAIADTFKFTD</sequence>
<gene>
    <name evidence="2" type="ORF">COT25_03760</name>
</gene>
<dbReference type="AlphaFoldDB" id="A0A2H0YSA1"/>
<feature type="transmembrane region" description="Helical" evidence="1">
    <location>
        <begin position="6"/>
        <end position="24"/>
    </location>
</feature>
<dbReference type="Proteomes" id="UP000228711">
    <property type="component" value="Unassembled WGS sequence"/>
</dbReference>
<keyword evidence="1" id="KW-0812">Transmembrane</keyword>